<dbReference type="GO" id="GO:0008982">
    <property type="term" value="F:protein-N(PI)-phosphohistidine-sugar phosphotransferase activity"/>
    <property type="evidence" value="ECO:0007669"/>
    <property type="project" value="InterPro"/>
</dbReference>
<dbReference type="PROSITE" id="PS51099">
    <property type="entry name" value="PTS_EIIB_TYPE_2"/>
    <property type="match status" value="1"/>
</dbReference>
<dbReference type="Pfam" id="PF02302">
    <property type="entry name" value="PTS_IIB"/>
    <property type="match status" value="1"/>
</dbReference>
<evidence type="ECO:0000256" key="1">
    <source>
        <dbReference type="ARBA" id="ARBA00022679"/>
    </source>
</evidence>
<feature type="domain" description="PRD" evidence="7">
    <location>
        <begin position="286"/>
        <end position="392"/>
    </location>
</feature>
<evidence type="ECO:0000259" key="5">
    <source>
        <dbReference type="PROSITE" id="PS51094"/>
    </source>
</evidence>
<evidence type="ECO:0000313" key="9">
    <source>
        <dbReference type="Proteomes" id="UP000298653"/>
    </source>
</evidence>
<organism evidence="8 9">
    <name type="scientific">Anaerostipes rhamnosivorans</name>
    <dbReference type="NCBI Taxonomy" id="1229621"/>
    <lineage>
        <taxon>Bacteria</taxon>
        <taxon>Bacillati</taxon>
        <taxon>Bacillota</taxon>
        <taxon>Clostridia</taxon>
        <taxon>Lachnospirales</taxon>
        <taxon>Lachnospiraceae</taxon>
        <taxon>Anaerostipes</taxon>
    </lineage>
</organism>
<dbReference type="EMBL" id="CP040058">
    <property type="protein sequence ID" value="QCP33474.1"/>
    <property type="molecule type" value="Genomic_DNA"/>
</dbReference>
<keyword evidence="9" id="KW-1185">Reference proteome</keyword>
<dbReference type="CDD" id="cd05568">
    <property type="entry name" value="PTS_IIB_bgl_like"/>
    <property type="match status" value="1"/>
</dbReference>
<keyword evidence="3" id="KW-0805">Transcription regulation</keyword>
<dbReference type="InterPro" id="IPR036634">
    <property type="entry name" value="PRD_sf"/>
</dbReference>
<dbReference type="CDD" id="cd00211">
    <property type="entry name" value="PTS_IIA_fru"/>
    <property type="match status" value="1"/>
</dbReference>
<dbReference type="PROSITE" id="PS51372">
    <property type="entry name" value="PRD_2"/>
    <property type="match status" value="1"/>
</dbReference>
<dbReference type="GO" id="GO:0009401">
    <property type="term" value="P:phosphoenolpyruvate-dependent sugar phosphotransferase system"/>
    <property type="evidence" value="ECO:0007669"/>
    <property type="project" value="InterPro"/>
</dbReference>
<proteinExistence type="predicted"/>
<dbReference type="InterPro" id="IPR002178">
    <property type="entry name" value="PTS_EIIA_type-2_dom"/>
</dbReference>
<evidence type="ECO:0000259" key="7">
    <source>
        <dbReference type="PROSITE" id="PS51372"/>
    </source>
</evidence>
<keyword evidence="2" id="KW-0677">Repeat</keyword>
<feature type="domain" description="PTS EIIB type-2" evidence="6">
    <location>
        <begin position="396"/>
        <end position="484"/>
    </location>
</feature>
<sequence>MNQRSTEIVQLLSKEKDEITVSRFAEYFQVSQKTIRNDLKEINSILNQNKREEVLINSGGKINPPGNFKESLPILLEGDLYSYRLSKEERKQVASAMIVNSVDYITLATIADHLFVSRATVINDLKDIKAFIREGNLEVVSHANKGLRIEGSESKKREFLFNVLRPSLCLYDNHKNVVAKHVSVQAGDSSVIQKILGEQEQRYKKYLDDNSFREIVLYLRIMVNRNQTEEFLEPQVDTNSENYMFALDTLKYISQYCDVVTTENDIKYLSSFMDNVRFRNNNKFSKKTVIIQMITRQYISDISSELGIDLNTDYDFFENLSNHLESIFSAPPIDYQEVDMINEVLEDNQDVLEAVINQMSVIYQYTERKLNEIEIKYIAVHVCAAIERKKNKEVAFRVIVACHAGIGTSRLLLEKLKRHFKFRVVDVISAHEAMNLDPNSADFVISTVPLECCPLEHVVVSAAFSDADYIRVGNRIDALRNGRNLPVRMDENGLSAKGLIDEVRPLVYSMIEPDDVAKDFMKELRRVIRSYFKQSAEHEAEILSPYLHHLLPATNIEVNVECEDWKDAVRKSGEKLVERGYIEPRYIDAMVHSIEEYGSYVVLSKGFAMPHAKVEEGSIRLGMHLIRLKEPVPFGVEELDPIEFVCCLSAIDHKSYLKAFFSLVNMLRDDGYRQLLHEAEDPEEMSRIIEKYEHSTV</sequence>
<dbReference type="SUPFAM" id="SSF52794">
    <property type="entry name" value="PTS system IIB component-like"/>
    <property type="match status" value="1"/>
</dbReference>
<evidence type="ECO:0000259" key="6">
    <source>
        <dbReference type="PROSITE" id="PS51099"/>
    </source>
</evidence>
<dbReference type="SUPFAM" id="SSF55804">
    <property type="entry name" value="Phoshotransferase/anion transport protein"/>
    <property type="match status" value="1"/>
</dbReference>
<dbReference type="Pfam" id="PF00874">
    <property type="entry name" value="PRD"/>
    <property type="match status" value="1"/>
</dbReference>
<dbReference type="RefSeq" id="WP_137327143.1">
    <property type="nucleotide sequence ID" value="NZ_CP040058.1"/>
</dbReference>
<dbReference type="GO" id="GO:0006355">
    <property type="term" value="P:regulation of DNA-templated transcription"/>
    <property type="evidence" value="ECO:0007669"/>
    <property type="project" value="InterPro"/>
</dbReference>
<keyword evidence="1" id="KW-0808">Transferase</keyword>
<dbReference type="KEGG" id="arf:AR1Y2_0020"/>
<keyword evidence="4" id="KW-0804">Transcription</keyword>
<dbReference type="Gene3D" id="1.10.1790.10">
    <property type="entry name" value="PRD domain"/>
    <property type="match status" value="2"/>
</dbReference>
<dbReference type="InterPro" id="IPR003501">
    <property type="entry name" value="PTS_EIIB_2/3"/>
</dbReference>
<dbReference type="PANTHER" id="PTHR30185">
    <property type="entry name" value="CRYPTIC BETA-GLUCOSIDE BGL OPERON ANTITERMINATOR"/>
    <property type="match status" value="1"/>
</dbReference>
<accession>A0A4P8ICV6</accession>
<dbReference type="InterPro" id="IPR011608">
    <property type="entry name" value="PRD"/>
</dbReference>
<dbReference type="Gene3D" id="3.40.930.10">
    <property type="entry name" value="Mannitol-specific EII, Chain A"/>
    <property type="match status" value="1"/>
</dbReference>
<dbReference type="Proteomes" id="UP000298653">
    <property type="component" value="Chromosome"/>
</dbReference>
<dbReference type="Pfam" id="PF08279">
    <property type="entry name" value="HTH_11"/>
    <property type="match status" value="2"/>
</dbReference>
<dbReference type="InterPro" id="IPR036095">
    <property type="entry name" value="PTS_EIIB-like_sf"/>
</dbReference>
<evidence type="ECO:0000256" key="4">
    <source>
        <dbReference type="ARBA" id="ARBA00023163"/>
    </source>
</evidence>
<name>A0A4P8ICV6_9FIRM</name>
<evidence type="ECO:0000256" key="2">
    <source>
        <dbReference type="ARBA" id="ARBA00022737"/>
    </source>
</evidence>
<dbReference type="PROSITE" id="PS51094">
    <property type="entry name" value="PTS_EIIA_TYPE_2"/>
    <property type="match status" value="1"/>
</dbReference>
<gene>
    <name evidence="8" type="ORF">AR1Y2_0020</name>
</gene>
<dbReference type="Pfam" id="PF00359">
    <property type="entry name" value="PTS_EIIA_2"/>
    <property type="match status" value="1"/>
</dbReference>
<dbReference type="AlphaFoldDB" id="A0A4P8ICV6"/>
<dbReference type="OrthoDB" id="3175596at2"/>
<evidence type="ECO:0000256" key="3">
    <source>
        <dbReference type="ARBA" id="ARBA00023015"/>
    </source>
</evidence>
<dbReference type="InterPro" id="IPR050661">
    <property type="entry name" value="BglG_antiterminators"/>
</dbReference>
<dbReference type="InterPro" id="IPR013196">
    <property type="entry name" value="HTH_11"/>
</dbReference>
<dbReference type="InterPro" id="IPR036388">
    <property type="entry name" value="WH-like_DNA-bd_sf"/>
</dbReference>
<evidence type="ECO:0000313" key="8">
    <source>
        <dbReference type="EMBL" id="QCP33474.1"/>
    </source>
</evidence>
<dbReference type="SUPFAM" id="SSF63520">
    <property type="entry name" value="PTS-regulatory domain, PRD"/>
    <property type="match status" value="2"/>
</dbReference>
<reference evidence="8 9" key="1">
    <citation type="submission" date="2019-05" db="EMBL/GenBank/DDBJ databases">
        <title>Complete genome sequencing of Anaerostipes rhamnosivorans.</title>
        <authorList>
            <person name="Bui T.P.N."/>
            <person name="de Vos W.M."/>
        </authorList>
    </citation>
    <scope>NUCLEOTIDE SEQUENCE [LARGE SCALE GENOMIC DNA]</scope>
    <source>
        <strain evidence="8 9">1y2</strain>
    </source>
</reference>
<dbReference type="PANTHER" id="PTHR30185:SF18">
    <property type="entry name" value="TRANSCRIPTIONAL REGULATOR MTLR"/>
    <property type="match status" value="1"/>
</dbReference>
<dbReference type="Gene3D" id="3.40.50.2300">
    <property type="match status" value="1"/>
</dbReference>
<dbReference type="Gene3D" id="1.10.10.10">
    <property type="entry name" value="Winged helix-like DNA-binding domain superfamily/Winged helix DNA-binding domain"/>
    <property type="match status" value="2"/>
</dbReference>
<dbReference type="InterPro" id="IPR013011">
    <property type="entry name" value="PTS_EIIB_2"/>
</dbReference>
<feature type="domain" description="PTS EIIA type-2" evidence="5">
    <location>
        <begin position="549"/>
        <end position="692"/>
    </location>
</feature>
<dbReference type="InterPro" id="IPR016152">
    <property type="entry name" value="PTrfase/Anion_transptr"/>
</dbReference>
<protein>
    <submittedName>
        <fullName evidence="8">Transcriptional antiterminator</fullName>
    </submittedName>
</protein>